<organism evidence="2 3">
    <name type="scientific">Streptomyces hyaluromycini</name>
    <dbReference type="NCBI Taxonomy" id="1377993"/>
    <lineage>
        <taxon>Bacteria</taxon>
        <taxon>Bacillati</taxon>
        <taxon>Actinomycetota</taxon>
        <taxon>Actinomycetes</taxon>
        <taxon>Kitasatosporales</taxon>
        <taxon>Streptomycetaceae</taxon>
        <taxon>Streptomyces</taxon>
    </lineage>
</organism>
<gene>
    <name evidence="2" type="ORF">ABT404_50885</name>
</gene>
<feature type="compositionally biased region" description="Low complexity" evidence="1">
    <location>
        <begin position="122"/>
        <end position="142"/>
    </location>
</feature>
<protein>
    <recommendedName>
        <fullName evidence="4">Glycoside hydrolase family 42 N-terminal domain-containing protein</fullName>
    </recommendedName>
</protein>
<sequence>MQSSHLPPAFRRAVAYGAGALAAVLTGAALYALPGPADAPYQARIADAAASSVPSAGSATPAGDSPTPSTDSGSGTASAACGTASTPTPGTPSAGPLTSPDIEPATPSASATPSDVTSATPSDVTSATPSDVTSATPSATTSAAPSFRGVYAFSGGNTSDLATDPDVAGRSLVYYWAQLEPRQGQYCWNLIDQDMKPWAAAGKKVVLRVSAAGWARWDTAADSAHGTPAWVYAQGVKSVTEQDGAVMPEYWNQTFESDLDTFLAAFAARYDGDAAVSAVDISLGVGGESKADSEKNPDLLSLWQAVGYTDELWWGYAQHTIGTYTNVFHRTPLALMPDRTFIGGSDGYDENKIVNYAVAKGIWLQDNGVVPGRTLSAPWGRTPVIAEMRGATGDTGDNLADDLRAAVAEHPVLILVFTSDITDANRAVLHQVAATAGTGG</sequence>
<reference evidence="2 3" key="1">
    <citation type="submission" date="2024-06" db="EMBL/GenBank/DDBJ databases">
        <title>The Natural Products Discovery Center: Release of the First 8490 Sequenced Strains for Exploring Actinobacteria Biosynthetic Diversity.</title>
        <authorList>
            <person name="Kalkreuter E."/>
            <person name="Kautsar S.A."/>
            <person name="Yang D."/>
            <person name="Bader C.D."/>
            <person name="Teijaro C.N."/>
            <person name="Fluegel L."/>
            <person name="Davis C.M."/>
            <person name="Simpson J.R."/>
            <person name="Lauterbach L."/>
            <person name="Steele A.D."/>
            <person name="Gui C."/>
            <person name="Meng S."/>
            <person name="Li G."/>
            <person name="Viehrig K."/>
            <person name="Ye F."/>
            <person name="Su P."/>
            <person name="Kiefer A.F."/>
            <person name="Nichols A."/>
            <person name="Cepeda A.J."/>
            <person name="Yan W."/>
            <person name="Fan B."/>
            <person name="Jiang Y."/>
            <person name="Adhikari A."/>
            <person name="Zheng C.-J."/>
            <person name="Schuster L."/>
            <person name="Cowan T.M."/>
            <person name="Smanski M.J."/>
            <person name="Chevrette M.G."/>
            <person name="De Carvalho L.P.S."/>
            <person name="Shen B."/>
        </authorList>
    </citation>
    <scope>NUCLEOTIDE SEQUENCE [LARGE SCALE GENOMIC DNA]</scope>
    <source>
        <strain evidence="2 3">NPDC000234</strain>
    </source>
</reference>
<evidence type="ECO:0000313" key="3">
    <source>
        <dbReference type="Proteomes" id="UP001474181"/>
    </source>
</evidence>
<feature type="compositionally biased region" description="Polar residues" evidence="1">
    <location>
        <begin position="107"/>
        <end position="121"/>
    </location>
</feature>
<evidence type="ECO:0000256" key="1">
    <source>
        <dbReference type="SAM" id="MobiDB-lite"/>
    </source>
</evidence>
<feature type="region of interest" description="Disordered" evidence="1">
    <location>
        <begin position="53"/>
        <end position="142"/>
    </location>
</feature>
<evidence type="ECO:0008006" key="4">
    <source>
        <dbReference type="Google" id="ProtNLM"/>
    </source>
</evidence>
<feature type="compositionally biased region" description="Low complexity" evidence="1">
    <location>
        <begin position="53"/>
        <end position="100"/>
    </location>
</feature>
<dbReference type="Gene3D" id="3.20.20.80">
    <property type="entry name" value="Glycosidases"/>
    <property type="match status" value="1"/>
</dbReference>
<dbReference type="InterPro" id="IPR017853">
    <property type="entry name" value="GH"/>
</dbReference>
<accession>A0ABV1XFK8</accession>
<name>A0ABV1XFK8_9ACTN</name>
<proteinExistence type="predicted"/>
<dbReference type="EMBL" id="JBEPEK010000878">
    <property type="protein sequence ID" value="MER7187677.1"/>
    <property type="molecule type" value="Genomic_DNA"/>
</dbReference>
<keyword evidence="3" id="KW-1185">Reference proteome</keyword>
<evidence type="ECO:0000313" key="2">
    <source>
        <dbReference type="EMBL" id="MER7187677.1"/>
    </source>
</evidence>
<dbReference type="Proteomes" id="UP001474181">
    <property type="component" value="Unassembled WGS sequence"/>
</dbReference>
<dbReference type="RefSeq" id="WP_350792275.1">
    <property type="nucleotide sequence ID" value="NZ_JBEPEK010000878.1"/>
</dbReference>
<dbReference type="InterPro" id="IPR006311">
    <property type="entry name" value="TAT_signal"/>
</dbReference>
<dbReference type="SUPFAM" id="SSF51445">
    <property type="entry name" value="(Trans)glycosidases"/>
    <property type="match status" value="1"/>
</dbReference>
<comment type="caution">
    <text evidence="2">The sequence shown here is derived from an EMBL/GenBank/DDBJ whole genome shotgun (WGS) entry which is preliminary data.</text>
</comment>
<dbReference type="PROSITE" id="PS51318">
    <property type="entry name" value="TAT"/>
    <property type="match status" value="1"/>
</dbReference>